<feature type="transmembrane region" description="Helical" evidence="2">
    <location>
        <begin position="12"/>
        <end position="36"/>
    </location>
</feature>
<keyword evidence="2" id="KW-0472">Membrane</keyword>
<accession>A0AAJ0C6Y5</accession>
<keyword evidence="4" id="KW-1185">Reference proteome</keyword>
<organism evidence="3 4">
    <name type="scientific">Phialemonium atrogriseum</name>
    <dbReference type="NCBI Taxonomy" id="1093897"/>
    <lineage>
        <taxon>Eukaryota</taxon>
        <taxon>Fungi</taxon>
        <taxon>Dikarya</taxon>
        <taxon>Ascomycota</taxon>
        <taxon>Pezizomycotina</taxon>
        <taxon>Sordariomycetes</taxon>
        <taxon>Sordariomycetidae</taxon>
        <taxon>Cephalothecales</taxon>
        <taxon>Cephalothecaceae</taxon>
        <taxon>Phialemonium</taxon>
    </lineage>
</organism>
<dbReference type="AlphaFoldDB" id="A0AAJ0C6Y5"/>
<evidence type="ECO:0000256" key="2">
    <source>
        <dbReference type="SAM" id="Phobius"/>
    </source>
</evidence>
<comment type="caution">
    <text evidence="3">The sequence shown here is derived from an EMBL/GenBank/DDBJ whole genome shotgun (WGS) entry which is preliminary data.</text>
</comment>
<dbReference type="EMBL" id="MU839001">
    <property type="protein sequence ID" value="KAK1769804.1"/>
    <property type="molecule type" value="Genomic_DNA"/>
</dbReference>
<reference evidence="3" key="1">
    <citation type="submission" date="2023-06" db="EMBL/GenBank/DDBJ databases">
        <title>Genome-scale phylogeny and comparative genomics of the fungal order Sordariales.</title>
        <authorList>
            <consortium name="Lawrence Berkeley National Laboratory"/>
            <person name="Hensen N."/>
            <person name="Bonometti L."/>
            <person name="Westerberg I."/>
            <person name="Brannstrom I.O."/>
            <person name="Guillou S."/>
            <person name="Cros-Aarteil S."/>
            <person name="Calhoun S."/>
            <person name="Haridas S."/>
            <person name="Kuo A."/>
            <person name="Mondo S."/>
            <person name="Pangilinan J."/>
            <person name="Riley R."/>
            <person name="Labutti K."/>
            <person name="Andreopoulos B."/>
            <person name="Lipzen A."/>
            <person name="Chen C."/>
            <person name="Yanf M."/>
            <person name="Daum C."/>
            <person name="Ng V."/>
            <person name="Clum A."/>
            <person name="Steindorff A."/>
            <person name="Ohm R."/>
            <person name="Martin F."/>
            <person name="Silar P."/>
            <person name="Natvig D."/>
            <person name="Lalanne C."/>
            <person name="Gautier V."/>
            <person name="Ament-Velasquez S.L."/>
            <person name="Kruys A."/>
            <person name="Hutchinson M.I."/>
            <person name="Powell A.J."/>
            <person name="Barry K."/>
            <person name="Miller A.N."/>
            <person name="Grigoriev I.V."/>
            <person name="Debuchy R."/>
            <person name="Gladieux P."/>
            <person name="Thoren M.H."/>
            <person name="Johannesson H."/>
        </authorList>
    </citation>
    <scope>NUCLEOTIDE SEQUENCE</scope>
    <source>
        <strain evidence="3">8032-3</strain>
    </source>
</reference>
<feature type="compositionally biased region" description="Basic and acidic residues" evidence="1">
    <location>
        <begin position="169"/>
        <end position="188"/>
    </location>
</feature>
<sequence>MLAHTCPLLPTHLSHILVSLLVPFHNLAALVFPFLIRRRAVPKKASYPLRLPLHPVAHTLIHGTSLPLTTLLPDNPFSLSPAHRLLESLPFSPLCCCSFAPRWVLLQLLLTTLPPKAIASADLIRLYTDSGCLVRPSITSADLRPTHSYPLAKLLELAQASRFVGPEFERASESASESRRRGSFEGKLGRKRKNNRKKKGIRVLVSNCDPEQIHHCRPNQIVAILSISTASRSPATSSLFKLGDSWQAGHRTLPKTRQTGCGAGI</sequence>
<feature type="region of interest" description="Disordered" evidence="1">
    <location>
        <begin position="169"/>
        <end position="196"/>
    </location>
</feature>
<evidence type="ECO:0000313" key="3">
    <source>
        <dbReference type="EMBL" id="KAK1769804.1"/>
    </source>
</evidence>
<dbReference type="Proteomes" id="UP001244011">
    <property type="component" value="Unassembled WGS sequence"/>
</dbReference>
<dbReference type="GeneID" id="85310313"/>
<keyword evidence="2" id="KW-0812">Transmembrane</keyword>
<evidence type="ECO:0000313" key="4">
    <source>
        <dbReference type="Proteomes" id="UP001244011"/>
    </source>
</evidence>
<protein>
    <submittedName>
        <fullName evidence="3">Uncharacterized protein</fullName>
    </submittedName>
</protein>
<name>A0AAJ0C6Y5_9PEZI</name>
<keyword evidence="2" id="KW-1133">Transmembrane helix</keyword>
<proteinExistence type="predicted"/>
<evidence type="ECO:0000256" key="1">
    <source>
        <dbReference type="SAM" id="MobiDB-lite"/>
    </source>
</evidence>
<dbReference type="RefSeq" id="XP_060286017.1">
    <property type="nucleotide sequence ID" value="XM_060427126.1"/>
</dbReference>
<gene>
    <name evidence="3" type="ORF">QBC33DRAFT_529165</name>
</gene>